<evidence type="ECO:0000256" key="2">
    <source>
        <dbReference type="ARBA" id="ARBA00009298"/>
    </source>
</evidence>
<dbReference type="PANTHER" id="PTHR33778">
    <property type="entry name" value="PROTEIN MGTC"/>
    <property type="match status" value="1"/>
</dbReference>
<keyword evidence="4 7" id="KW-0812">Transmembrane</keyword>
<keyword evidence="5 7" id="KW-1133">Transmembrane helix</keyword>
<proteinExistence type="inferred from homology"/>
<dbReference type="InterPro" id="IPR003416">
    <property type="entry name" value="MgtC/SapB/SrpB/YhiD_fam"/>
</dbReference>
<dbReference type="Proteomes" id="UP000675747">
    <property type="component" value="Unassembled WGS sequence"/>
</dbReference>
<dbReference type="PRINTS" id="PR01837">
    <property type="entry name" value="MGTCSAPBPROT"/>
</dbReference>
<evidence type="ECO:0000256" key="5">
    <source>
        <dbReference type="ARBA" id="ARBA00022989"/>
    </source>
</evidence>
<feature type="transmembrane region" description="Helical" evidence="7">
    <location>
        <begin position="80"/>
        <end position="98"/>
    </location>
</feature>
<evidence type="ECO:0000256" key="7">
    <source>
        <dbReference type="RuleBase" id="RU365041"/>
    </source>
</evidence>
<organism evidence="9 10">
    <name type="scientific">Coralloluteibacterium stylophorae</name>
    <dbReference type="NCBI Taxonomy" id="1776034"/>
    <lineage>
        <taxon>Bacteria</taxon>
        <taxon>Pseudomonadati</taxon>
        <taxon>Pseudomonadota</taxon>
        <taxon>Gammaproteobacteria</taxon>
        <taxon>Lysobacterales</taxon>
        <taxon>Lysobacteraceae</taxon>
        <taxon>Coralloluteibacterium</taxon>
    </lineage>
</organism>
<comment type="subcellular location">
    <subcellularLocation>
        <location evidence="7">Cell inner membrane</location>
        <topology evidence="7">Multi-pass membrane protein</topology>
    </subcellularLocation>
    <subcellularLocation>
        <location evidence="1">Cell membrane</location>
        <topology evidence="1">Multi-pass membrane protein</topology>
    </subcellularLocation>
</comment>
<evidence type="ECO:0000259" key="8">
    <source>
        <dbReference type="Pfam" id="PF02308"/>
    </source>
</evidence>
<evidence type="ECO:0000256" key="3">
    <source>
        <dbReference type="ARBA" id="ARBA00022475"/>
    </source>
</evidence>
<feature type="transmembrane region" description="Helical" evidence="7">
    <location>
        <begin position="12"/>
        <end position="30"/>
    </location>
</feature>
<feature type="domain" description="MgtC/SapB/SrpB/YhiD N-terminal" evidence="8">
    <location>
        <begin position="20"/>
        <end position="145"/>
    </location>
</feature>
<name>A0AAP2G0W3_9GAMM</name>
<evidence type="ECO:0000256" key="1">
    <source>
        <dbReference type="ARBA" id="ARBA00004651"/>
    </source>
</evidence>
<sequence>MSFSTLQEQFAPLLWPVLGSLVAGILIGLEREYKGRPAGLRTHTMVCLASSLLMFAATRQAEWDIHLVPGESIVTDPTRMAHGVLTGIGFLCAGVIFREGFSIRGLTTATSLWMTASLGLLFGVGMHAPAVLGTAAALVVLAGFRLAYAVLPRRETAEVEVRVDRDAALDAHGLKALLDAAGFDAAAVRQRCDREGRTFELRVQVRRRGRVDTDAVGRALHAAPEVRAYDVQARED</sequence>
<dbReference type="Pfam" id="PF02308">
    <property type="entry name" value="MgtC"/>
    <property type="match status" value="1"/>
</dbReference>
<keyword evidence="3" id="KW-1003">Cell membrane</keyword>
<dbReference type="GO" id="GO:0005886">
    <property type="term" value="C:plasma membrane"/>
    <property type="evidence" value="ECO:0007669"/>
    <property type="project" value="UniProtKB-SubCell"/>
</dbReference>
<evidence type="ECO:0000313" key="10">
    <source>
        <dbReference type="Proteomes" id="UP000675747"/>
    </source>
</evidence>
<dbReference type="InterPro" id="IPR049177">
    <property type="entry name" value="MgtC_SapB_SrpB_YhiD_N"/>
</dbReference>
<keyword evidence="6 7" id="KW-0472">Membrane</keyword>
<keyword evidence="7" id="KW-0997">Cell inner membrane</keyword>
<keyword evidence="10" id="KW-1185">Reference proteome</keyword>
<dbReference type="RefSeq" id="WP_213173758.1">
    <property type="nucleotide sequence ID" value="NZ_JAGQFT020000008.1"/>
</dbReference>
<dbReference type="PANTHER" id="PTHR33778:SF1">
    <property type="entry name" value="MAGNESIUM TRANSPORTER YHID-RELATED"/>
    <property type="match status" value="1"/>
</dbReference>
<reference evidence="9 10" key="1">
    <citation type="journal article" date="2021" name="Microbiol. Resour. Announc.">
        <title>Draft Genome Sequence of Coralloluteibacterium stylophorae LMG 29479T.</title>
        <authorList>
            <person name="Karlyshev A.V."/>
            <person name="Kudryashova E.B."/>
            <person name="Ariskina E.V."/>
            <person name="Conroy A.P."/>
            <person name="Abidueva E.Y."/>
        </authorList>
    </citation>
    <scope>NUCLEOTIDE SEQUENCE [LARGE SCALE GENOMIC DNA]</scope>
    <source>
        <strain evidence="9 10">LMG 29479</strain>
    </source>
</reference>
<comment type="caution">
    <text evidence="9">The sequence shown here is derived from an EMBL/GenBank/DDBJ whole genome shotgun (WGS) entry which is preliminary data.</text>
</comment>
<dbReference type="EMBL" id="JAGQFT020000008">
    <property type="protein sequence ID" value="MBS7457950.1"/>
    <property type="molecule type" value="Genomic_DNA"/>
</dbReference>
<feature type="transmembrane region" description="Helical" evidence="7">
    <location>
        <begin position="130"/>
        <end position="151"/>
    </location>
</feature>
<protein>
    <recommendedName>
        <fullName evidence="7">Protein MgtC</fullName>
    </recommendedName>
</protein>
<gene>
    <name evidence="9" type="ORF">KB893_012500</name>
</gene>
<evidence type="ECO:0000256" key="4">
    <source>
        <dbReference type="ARBA" id="ARBA00022692"/>
    </source>
</evidence>
<evidence type="ECO:0000256" key="6">
    <source>
        <dbReference type="ARBA" id="ARBA00023136"/>
    </source>
</evidence>
<accession>A0AAP2G0W3</accession>
<evidence type="ECO:0000313" key="9">
    <source>
        <dbReference type="EMBL" id="MBS7457950.1"/>
    </source>
</evidence>
<dbReference type="AlphaFoldDB" id="A0AAP2G0W3"/>
<comment type="similarity">
    <text evidence="2 7">Belongs to the MgtC/SapB family.</text>
</comment>